<protein>
    <submittedName>
        <fullName evidence="2">Uncharacterized protein</fullName>
    </submittedName>
</protein>
<dbReference type="VEuPathDB" id="FungiDB:EYZ11_003994"/>
<dbReference type="EMBL" id="SOSA01000109">
    <property type="protein sequence ID" value="THC96550.1"/>
    <property type="molecule type" value="Genomic_DNA"/>
</dbReference>
<organism evidence="2 3">
    <name type="scientific">Aspergillus tanneri</name>
    <dbReference type="NCBI Taxonomy" id="1220188"/>
    <lineage>
        <taxon>Eukaryota</taxon>
        <taxon>Fungi</taxon>
        <taxon>Dikarya</taxon>
        <taxon>Ascomycota</taxon>
        <taxon>Pezizomycotina</taxon>
        <taxon>Eurotiomycetes</taxon>
        <taxon>Eurotiomycetidae</taxon>
        <taxon>Eurotiales</taxon>
        <taxon>Aspergillaceae</taxon>
        <taxon>Aspergillus</taxon>
        <taxon>Aspergillus subgen. Circumdati</taxon>
    </lineage>
</organism>
<gene>
    <name evidence="2" type="ORF">EYZ11_003994</name>
</gene>
<comment type="caution">
    <text evidence="2">The sequence shown here is derived from an EMBL/GenBank/DDBJ whole genome shotgun (WGS) entry which is preliminary data.</text>
</comment>
<dbReference type="AlphaFoldDB" id="A0A4S3JMA9"/>
<accession>A0A4S3JMA9</accession>
<proteinExistence type="predicted"/>
<dbReference type="Proteomes" id="UP000308092">
    <property type="component" value="Unassembled WGS sequence"/>
</dbReference>
<name>A0A4S3JMA9_9EURO</name>
<reference evidence="2 3" key="1">
    <citation type="submission" date="2019-03" db="EMBL/GenBank/DDBJ databases">
        <title>The genome sequence of a newly discovered highly antifungal drug resistant Aspergillus species, Aspergillus tanneri NIH 1004.</title>
        <authorList>
            <person name="Mounaud S."/>
            <person name="Singh I."/>
            <person name="Joardar V."/>
            <person name="Pakala S."/>
            <person name="Pakala S."/>
            <person name="Venepally P."/>
            <person name="Hoover J."/>
            <person name="Nierman W."/>
            <person name="Chung J."/>
            <person name="Losada L."/>
        </authorList>
    </citation>
    <scope>NUCLEOTIDE SEQUENCE [LARGE SCALE GENOMIC DNA]</scope>
    <source>
        <strain evidence="2 3">NIH1004</strain>
    </source>
</reference>
<evidence type="ECO:0000313" key="2">
    <source>
        <dbReference type="EMBL" id="THC96550.1"/>
    </source>
</evidence>
<sequence length="127" mass="14135">MSNDTYQSIPKIDENDRESHASSSTYGHIRNNHQETSSVDLQDCSSLASLPMSIPNTSMGTTWCGEIPVELETRKFHTRVDEGGITDFVGGWNDETNAAWDTILDGILPLPHLLLLNIQLTDYRGID</sequence>
<feature type="region of interest" description="Disordered" evidence="1">
    <location>
        <begin position="1"/>
        <end position="40"/>
    </location>
</feature>
<keyword evidence="3" id="KW-1185">Reference proteome</keyword>
<evidence type="ECO:0000313" key="3">
    <source>
        <dbReference type="Proteomes" id="UP000308092"/>
    </source>
</evidence>
<feature type="compositionally biased region" description="Basic and acidic residues" evidence="1">
    <location>
        <begin position="11"/>
        <end position="20"/>
    </location>
</feature>
<evidence type="ECO:0000256" key="1">
    <source>
        <dbReference type="SAM" id="MobiDB-lite"/>
    </source>
</evidence>